<dbReference type="PRINTS" id="PR00301">
    <property type="entry name" value="HEATSHOCK70"/>
</dbReference>
<name>A0AAW2ZRL5_9EUKA</name>
<dbReference type="Proteomes" id="UP001431209">
    <property type="component" value="Unassembled WGS sequence"/>
</dbReference>
<evidence type="ECO:0000256" key="3">
    <source>
        <dbReference type="ARBA" id="ARBA00023186"/>
    </source>
</evidence>
<feature type="chain" id="PRO_5043598746" evidence="5">
    <location>
        <begin position="20"/>
        <end position="845"/>
    </location>
</feature>
<dbReference type="AlphaFoldDB" id="A0AAW2ZRL5"/>
<dbReference type="InterPro" id="IPR029048">
    <property type="entry name" value="HSP70_C_sf"/>
</dbReference>
<dbReference type="Gene3D" id="3.30.30.30">
    <property type="match status" value="1"/>
</dbReference>
<dbReference type="Pfam" id="PF00012">
    <property type="entry name" value="HSP70"/>
    <property type="match status" value="1"/>
</dbReference>
<dbReference type="Gene3D" id="3.90.640.10">
    <property type="entry name" value="Actin, Chain A, domain 4"/>
    <property type="match status" value="1"/>
</dbReference>
<sequence>MKIHLSFFIISLFFIAANAAVIGIDLGTDTFKIGIAKSGAPIDLVLNEQSKRKTTTMVGFRGENERYLGENALQQATRFPDMMFRYLQTVLAEPEGAATDRLKSLYIPTKFEKNERGSVDVVFRDGTTKYSVEALFGMIFKYIKELSKDSARSAVTDVVITVPHWFTVEKRQAILDAATIADLKVLSILHENTAAAVQYGLSKHKTLKDSVTTPDYILALLDFGHNHLTASVYNFTYGNVTLGNLELLKAEHIDNLGGVDFDTALAEYFADEFKAKYKKDVREEPRAMARLVQQARRTKEVLSANVETFAQVESLFDDRDFRLLVKREKFTELIDAHLQKVKQVITSALTGFERIDAVELIGGSNRIPAVQAIIREVLQERVPLSFSLNADEAIALGSAFYAATLGSSFRVKKYTVVDHSPTTFEYIKADQTLATTTQIDHKFKVPLVNQDEDFTVNVNDKTRNIVQFDVSNVTKTISSWPTEQGKHRRVELTVGLDRYGLPTLEAQAVLEETITVRVPKPQNKSVPSTPVNSTNTNTTSTNSTDAALDANNNSTNTTTNSTSTEQEPKQDLYTYEKRKKYTKQNLIVKKTVTPSVKSLTFADREEARTRRARIEEFEKLKSNIAGLRNRIESAVYDVRSNLFEEDEYRPYYTHSQKSKLGKFADEVEEWLSNENEDVNQEKYTSFNEKHVELKQLVDPIYERYHETSRREKEVDRCENLFNQTRTMIDQIKKFNTWITEEELDVVVNLSRDTEKFVRDTLVKQGRTALSEPPVALASEFKQKCEGALNAAVQLFKRPKPKVVTPPKNETKVEEEPVKDETEEVPEPEEKAEQETKQEESKNDEL</sequence>
<proteinExistence type="predicted"/>
<feature type="compositionally biased region" description="Low complexity" evidence="4">
    <location>
        <begin position="525"/>
        <end position="564"/>
    </location>
</feature>
<dbReference type="InterPro" id="IPR043129">
    <property type="entry name" value="ATPase_NBD"/>
</dbReference>
<dbReference type="InterPro" id="IPR013126">
    <property type="entry name" value="Hsp_70_fam"/>
</dbReference>
<keyword evidence="5" id="KW-0732">Signal</keyword>
<dbReference type="CDD" id="cd10230">
    <property type="entry name" value="ASKHA_NBD_HSP70_HYOU1"/>
    <property type="match status" value="1"/>
</dbReference>
<protein>
    <submittedName>
        <fullName evidence="6">HSP70</fullName>
    </submittedName>
</protein>
<dbReference type="Gene3D" id="3.30.420.40">
    <property type="match status" value="2"/>
</dbReference>
<dbReference type="PANTHER" id="PTHR45639">
    <property type="entry name" value="HSC70CB, ISOFORM G-RELATED"/>
    <property type="match status" value="1"/>
</dbReference>
<keyword evidence="7" id="KW-1185">Reference proteome</keyword>
<dbReference type="PANTHER" id="PTHR45639:SF3">
    <property type="entry name" value="HYPOXIA UP-REGULATED PROTEIN 1"/>
    <property type="match status" value="1"/>
</dbReference>
<dbReference type="GO" id="GO:0005524">
    <property type="term" value="F:ATP binding"/>
    <property type="evidence" value="ECO:0007669"/>
    <property type="project" value="UniProtKB-KW"/>
</dbReference>
<keyword evidence="2" id="KW-0067">ATP-binding</keyword>
<feature type="compositionally biased region" description="Basic and acidic residues" evidence="4">
    <location>
        <begin position="827"/>
        <end position="845"/>
    </location>
</feature>
<feature type="signal peptide" evidence="5">
    <location>
        <begin position="1"/>
        <end position="19"/>
    </location>
</feature>
<dbReference type="Gene3D" id="1.20.1270.10">
    <property type="match status" value="1"/>
</dbReference>
<feature type="region of interest" description="Disordered" evidence="4">
    <location>
        <begin position="520"/>
        <end position="571"/>
    </location>
</feature>
<feature type="compositionally biased region" description="Basic and acidic residues" evidence="4">
    <location>
        <begin position="808"/>
        <end position="819"/>
    </location>
</feature>
<dbReference type="EMBL" id="JAOPGA020001865">
    <property type="protein sequence ID" value="KAL0491806.1"/>
    <property type="molecule type" value="Genomic_DNA"/>
</dbReference>
<dbReference type="GO" id="GO:0140662">
    <property type="term" value="F:ATP-dependent protein folding chaperone"/>
    <property type="evidence" value="ECO:0007669"/>
    <property type="project" value="InterPro"/>
</dbReference>
<keyword evidence="3" id="KW-0143">Chaperone</keyword>
<organism evidence="6 7">
    <name type="scientific">Acrasis kona</name>
    <dbReference type="NCBI Taxonomy" id="1008807"/>
    <lineage>
        <taxon>Eukaryota</taxon>
        <taxon>Discoba</taxon>
        <taxon>Heterolobosea</taxon>
        <taxon>Tetramitia</taxon>
        <taxon>Eutetramitia</taxon>
        <taxon>Acrasidae</taxon>
        <taxon>Acrasis</taxon>
    </lineage>
</organism>
<dbReference type="SUPFAM" id="SSF100934">
    <property type="entry name" value="Heat shock protein 70kD (HSP70), C-terminal subdomain"/>
    <property type="match status" value="1"/>
</dbReference>
<evidence type="ECO:0000256" key="5">
    <source>
        <dbReference type="SAM" id="SignalP"/>
    </source>
</evidence>
<gene>
    <name evidence="6" type="ORF">AKO1_010253</name>
</gene>
<evidence type="ECO:0000256" key="1">
    <source>
        <dbReference type="ARBA" id="ARBA00022741"/>
    </source>
</evidence>
<dbReference type="SUPFAM" id="SSF53067">
    <property type="entry name" value="Actin-like ATPase domain"/>
    <property type="match status" value="2"/>
</dbReference>
<accession>A0AAW2ZRL5</accession>
<dbReference type="GO" id="GO:0030968">
    <property type="term" value="P:endoplasmic reticulum unfolded protein response"/>
    <property type="evidence" value="ECO:0007669"/>
    <property type="project" value="TreeGrafter"/>
</dbReference>
<reference evidence="6 7" key="1">
    <citation type="submission" date="2024-03" db="EMBL/GenBank/DDBJ databases">
        <title>The Acrasis kona genome and developmental transcriptomes reveal deep origins of eukaryotic multicellular pathways.</title>
        <authorList>
            <person name="Sheikh S."/>
            <person name="Fu C.-J."/>
            <person name="Brown M.W."/>
            <person name="Baldauf S.L."/>
        </authorList>
    </citation>
    <scope>NUCLEOTIDE SEQUENCE [LARGE SCALE GENOMIC DNA]</scope>
    <source>
        <strain evidence="6 7">ATCC MYA-3509</strain>
    </source>
</reference>
<evidence type="ECO:0000313" key="6">
    <source>
        <dbReference type="EMBL" id="KAL0491806.1"/>
    </source>
</evidence>
<evidence type="ECO:0000256" key="4">
    <source>
        <dbReference type="SAM" id="MobiDB-lite"/>
    </source>
</evidence>
<dbReference type="FunFam" id="3.90.640.10:FF:000004">
    <property type="entry name" value="Heat shock 70 kDa protein 4"/>
    <property type="match status" value="1"/>
</dbReference>
<comment type="caution">
    <text evidence="6">The sequence shown here is derived from an EMBL/GenBank/DDBJ whole genome shotgun (WGS) entry which is preliminary data.</text>
</comment>
<feature type="region of interest" description="Disordered" evidence="4">
    <location>
        <begin position="796"/>
        <end position="845"/>
    </location>
</feature>
<dbReference type="GO" id="GO:0034663">
    <property type="term" value="C:endoplasmic reticulum chaperone complex"/>
    <property type="evidence" value="ECO:0007669"/>
    <property type="project" value="TreeGrafter"/>
</dbReference>
<keyword evidence="1" id="KW-0547">Nucleotide-binding</keyword>
<evidence type="ECO:0000256" key="2">
    <source>
        <dbReference type="ARBA" id="ARBA00022840"/>
    </source>
</evidence>
<evidence type="ECO:0000313" key="7">
    <source>
        <dbReference type="Proteomes" id="UP001431209"/>
    </source>
</evidence>